<dbReference type="SUPFAM" id="SSF49493">
    <property type="entry name" value="HSP40/DnaJ peptide-binding domain"/>
    <property type="match status" value="2"/>
</dbReference>
<dbReference type="PANTHER" id="PTHR43096">
    <property type="entry name" value="DNAJ HOMOLOG 1, MITOCHONDRIAL-RELATED"/>
    <property type="match status" value="1"/>
</dbReference>
<evidence type="ECO:0000256" key="3">
    <source>
        <dbReference type="ARBA" id="ARBA00022723"/>
    </source>
</evidence>
<reference evidence="16 17" key="1">
    <citation type="submission" date="2018-04" db="EMBL/GenBank/DDBJ databases">
        <title>Genomic Encyclopedia of Archaeal and Bacterial Type Strains, Phase II (KMG-II): from individual species to whole genera.</title>
        <authorList>
            <person name="Goeker M."/>
        </authorList>
    </citation>
    <scope>NUCLEOTIDE SEQUENCE [LARGE SCALE GENOMIC DNA]</scope>
    <source>
        <strain evidence="16 17">DSM 28823</strain>
    </source>
</reference>
<dbReference type="GO" id="GO:0008270">
    <property type="term" value="F:zinc ion binding"/>
    <property type="evidence" value="ECO:0007669"/>
    <property type="project" value="UniProtKB-UniRule"/>
</dbReference>
<dbReference type="RefSeq" id="WP_107820993.1">
    <property type="nucleotide sequence ID" value="NZ_OY782574.1"/>
</dbReference>
<evidence type="ECO:0000256" key="7">
    <source>
        <dbReference type="ARBA" id="ARBA00023016"/>
    </source>
</evidence>
<dbReference type="GO" id="GO:0031072">
    <property type="term" value="F:heat shock protein binding"/>
    <property type="evidence" value="ECO:0007669"/>
    <property type="project" value="InterPro"/>
</dbReference>
<dbReference type="SUPFAM" id="SSF57938">
    <property type="entry name" value="DnaJ/Hsp40 cysteine-rich domain"/>
    <property type="match status" value="1"/>
</dbReference>
<comment type="subcellular location">
    <subcellularLocation>
        <location evidence="12">Cytoplasm</location>
    </subcellularLocation>
</comment>
<dbReference type="FunFam" id="2.60.260.20:FF:000005">
    <property type="entry name" value="Chaperone protein dnaJ 1, mitochondrial"/>
    <property type="match status" value="1"/>
</dbReference>
<comment type="function">
    <text evidence="9 12">Participates actively in the response to hyperosmotic and heat shock by preventing the aggregation of stress-denatured proteins and by disaggregating proteins, also in an autonomous, DnaK-independent fashion. Unfolded proteins bind initially to DnaJ; upon interaction with the DnaJ-bound protein, DnaK hydrolyzes its bound ATP, resulting in the formation of a stable complex. GrpE releases ADP from DnaK; ATP binding to DnaK triggers the release of the substrate protein, thus completing the reaction cycle. Several rounds of ATP-dependent interactions between DnaJ, DnaK and GrpE are required for fully efficient folding. Also involved, together with DnaK and GrpE, in the DNA replication of plasmids through activation of initiation proteins.</text>
</comment>
<keyword evidence="4 12" id="KW-0677">Repeat</keyword>
<dbReference type="Gene3D" id="1.10.287.110">
    <property type="entry name" value="DnaJ domain"/>
    <property type="match status" value="1"/>
</dbReference>
<dbReference type="PROSITE" id="PS50076">
    <property type="entry name" value="DNAJ_2"/>
    <property type="match status" value="1"/>
</dbReference>
<feature type="domain" description="J" evidence="14">
    <location>
        <begin position="5"/>
        <end position="70"/>
    </location>
</feature>
<dbReference type="Gene3D" id="2.10.230.10">
    <property type="entry name" value="Heat shock protein DnaJ, cysteine-rich domain"/>
    <property type="match status" value="1"/>
</dbReference>
<evidence type="ECO:0000256" key="12">
    <source>
        <dbReference type="HAMAP-Rule" id="MF_01152"/>
    </source>
</evidence>
<evidence type="ECO:0000313" key="16">
    <source>
        <dbReference type="EMBL" id="PTN10217.1"/>
    </source>
</evidence>
<feature type="domain" description="CR-type" evidence="15">
    <location>
        <begin position="147"/>
        <end position="229"/>
    </location>
</feature>
<dbReference type="NCBIfam" id="NF010882">
    <property type="entry name" value="PRK14289.1"/>
    <property type="match status" value="1"/>
</dbReference>
<proteinExistence type="inferred from homology"/>
<keyword evidence="6 12" id="KW-0862">Zinc</keyword>
<comment type="caution">
    <text evidence="16">The sequence shown here is derived from an EMBL/GenBank/DDBJ whole genome shotgun (WGS) entry which is preliminary data.</text>
</comment>
<dbReference type="InterPro" id="IPR018253">
    <property type="entry name" value="DnaJ_domain_CS"/>
</dbReference>
<dbReference type="CDD" id="cd10747">
    <property type="entry name" value="DnaJ_C"/>
    <property type="match status" value="1"/>
</dbReference>
<keyword evidence="5 12" id="KW-0863">Zinc-finger</keyword>
<feature type="binding site" evidence="12">
    <location>
        <position position="160"/>
    </location>
    <ligand>
        <name>Zn(2+)</name>
        <dbReference type="ChEBI" id="CHEBI:29105"/>
        <label>1</label>
    </ligand>
</feature>
<keyword evidence="3 12" id="KW-0479">Metal-binding</keyword>
<evidence type="ECO:0000256" key="6">
    <source>
        <dbReference type="ARBA" id="ARBA00022833"/>
    </source>
</evidence>
<evidence type="ECO:0000256" key="9">
    <source>
        <dbReference type="ARBA" id="ARBA00053423"/>
    </source>
</evidence>
<comment type="similarity">
    <text evidence="10 12">Belongs to the DnaJ family.</text>
</comment>
<dbReference type="CDD" id="cd10719">
    <property type="entry name" value="DnaJ_zf"/>
    <property type="match status" value="1"/>
</dbReference>
<evidence type="ECO:0000313" key="17">
    <source>
        <dbReference type="Proteomes" id="UP000243525"/>
    </source>
</evidence>
<evidence type="ECO:0000256" key="8">
    <source>
        <dbReference type="ARBA" id="ARBA00023186"/>
    </source>
</evidence>
<dbReference type="InterPro" id="IPR008971">
    <property type="entry name" value="HSP40/DnaJ_pept-bd"/>
</dbReference>
<organism evidence="16 17">
    <name type="scientific">Mangrovibacterium marinum</name>
    <dbReference type="NCBI Taxonomy" id="1639118"/>
    <lineage>
        <taxon>Bacteria</taxon>
        <taxon>Pseudomonadati</taxon>
        <taxon>Bacteroidota</taxon>
        <taxon>Bacteroidia</taxon>
        <taxon>Marinilabiliales</taxon>
        <taxon>Prolixibacteraceae</taxon>
        <taxon>Mangrovibacterium</taxon>
    </lineage>
</organism>
<dbReference type="EMBL" id="QAAD01000002">
    <property type="protein sequence ID" value="PTN10217.1"/>
    <property type="molecule type" value="Genomic_DNA"/>
</dbReference>
<dbReference type="InterPro" id="IPR036869">
    <property type="entry name" value="J_dom_sf"/>
</dbReference>
<dbReference type="CDD" id="cd06257">
    <property type="entry name" value="DnaJ"/>
    <property type="match status" value="1"/>
</dbReference>
<dbReference type="SUPFAM" id="SSF46565">
    <property type="entry name" value="Chaperone J-domain"/>
    <property type="match status" value="1"/>
</dbReference>
<feature type="binding site" evidence="12">
    <location>
        <position position="180"/>
    </location>
    <ligand>
        <name>Zn(2+)</name>
        <dbReference type="ChEBI" id="CHEBI:29105"/>
        <label>2</label>
    </ligand>
</feature>
<keyword evidence="1 12" id="KW-0963">Cytoplasm</keyword>
<dbReference type="GO" id="GO:0005737">
    <property type="term" value="C:cytoplasm"/>
    <property type="evidence" value="ECO:0007669"/>
    <property type="project" value="UniProtKB-SubCell"/>
</dbReference>
<dbReference type="GO" id="GO:0009408">
    <property type="term" value="P:response to heat"/>
    <property type="evidence" value="ECO:0007669"/>
    <property type="project" value="InterPro"/>
</dbReference>
<dbReference type="FunFam" id="2.10.230.10:FF:000002">
    <property type="entry name" value="Molecular chaperone DnaJ"/>
    <property type="match status" value="1"/>
</dbReference>
<gene>
    <name evidence="12" type="primary">dnaJ</name>
    <name evidence="16" type="ORF">C8N47_102202</name>
</gene>
<feature type="repeat" description="CXXCXGXG motif" evidence="12">
    <location>
        <begin position="203"/>
        <end position="210"/>
    </location>
</feature>
<evidence type="ECO:0000256" key="11">
    <source>
        <dbReference type="ARBA" id="ARBA00067609"/>
    </source>
</evidence>
<dbReference type="InterPro" id="IPR002939">
    <property type="entry name" value="DnaJ_C"/>
</dbReference>
<dbReference type="GO" id="GO:0051082">
    <property type="term" value="F:unfolded protein binding"/>
    <property type="evidence" value="ECO:0007669"/>
    <property type="project" value="UniProtKB-UniRule"/>
</dbReference>
<dbReference type="Proteomes" id="UP000243525">
    <property type="component" value="Unassembled WGS sequence"/>
</dbReference>
<evidence type="ECO:0000256" key="4">
    <source>
        <dbReference type="ARBA" id="ARBA00022737"/>
    </source>
</evidence>
<dbReference type="HAMAP" id="MF_01152">
    <property type="entry name" value="DnaJ"/>
    <property type="match status" value="1"/>
</dbReference>
<feature type="repeat" description="CXXCXGXG motif" evidence="12">
    <location>
        <begin position="160"/>
        <end position="167"/>
    </location>
</feature>
<feature type="repeat" description="CXXCXGXG motif" evidence="12">
    <location>
        <begin position="177"/>
        <end position="184"/>
    </location>
</feature>
<feature type="zinc finger region" description="CR-type" evidence="13">
    <location>
        <begin position="147"/>
        <end position="229"/>
    </location>
</feature>
<dbReference type="InterPro" id="IPR001623">
    <property type="entry name" value="DnaJ_domain"/>
</dbReference>
<dbReference type="GO" id="GO:0042026">
    <property type="term" value="P:protein refolding"/>
    <property type="evidence" value="ECO:0007669"/>
    <property type="project" value="TreeGrafter"/>
</dbReference>
<dbReference type="PANTHER" id="PTHR43096:SF48">
    <property type="entry name" value="CHAPERONE PROTEIN DNAJ"/>
    <property type="match status" value="1"/>
</dbReference>
<feature type="binding site" evidence="12">
    <location>
        <position position="206"/>
    </location>
    <ligand>
        <name>Zn(2+)</name>
        <dbReference type="ChEBI" id="CHEBI:29105"/>
        <label>2</label>
    </ligand>
</feature>
<keyword evidence="2 12" id="KW-0235">DNA replication</keyword>
<keyword evidence="7 12" id="KW-0346">Stress response</keyword>
<dbReference type="FunFam" id="1.10.287.110:FF:000034">
    <property type="entry name" value="Chaperone protein DnaJ"/>
    <property type="match status" value="1"/>
</dbReference>
<dbReference type="PRINTS" id="PR00625">
    <property type="entry name" value="JDOMAIN"/>
</dbReference>
<dbReference type="PROSITE" id="PS51188">
    <property type="entry name" value="ZF_CR"/>
    <property type="match status" value="1"/>
</dbReference>
<keyword evidence="17" id="KW-1185">Reference proteome</keyword>
<comment type="subunit">
    <text evidence="12">Homodimer.</text>
</comment>
<protein>
    <recommendedName>
        <fullName evidence="11 12">Chaperone protein DnaJ</fullName>
    </recommendedName>
</protein>
<dbReference type="InterPro" id="IPR001305">
    <property type="entry name" value="HSP_DnaJ_Cys-rich_dom"/>
</dbReference>
<evidence type="ECO:0000256" key="13">
    <source>
        <dbReference type="PROSITE-ProRule" id="PRU00546"/>
    </source>
</evidence>
<dbReference type="GO" id="GO:0005524">
    <property type="term" value="F:ATP binding"/>
    <property type="evidence" value="ECO:0007669"/>
    <property type="project" value="InterPro"/>
</dbReference>
<dbReference type="AlphaFoldDB" id="A0A2T5C5N4"/>
<evidence type="ECO:0000259" key="15">
    <source>
        <dbReference type="PROSITE" id="PS51188"/>
    </source>
</evidence>
<dbReference type="Pfam" id="PF00684">
    <property type="entry name" value="DnaJ_CXXCXGXG"/>
    <property type="match status" value="1"/>
</dbReference>
<comment type="domain">
    <text evidence="12">The J domain is necessary and sufficient to stimulate DnaK ATPase activity. Zinc center 1 plays an important role in the autonomous, DnaK-independent chaperone activity of DnaJ. Zinc center 2 is essential for interaction with DnaK and for DnaJ activity.</text>
</comment>
<sequence length="390" mass="41980">MAKRDYYEVLGVSKSATAEEIKKAYRKKAIQYHPDKNPDNKEAEEKFKEAAEAYEVLSNPQKKQRYDQFGHAGMGGAAGGGFGGHDMSMDDIFSMFGDIFGGSGGGFGGFSGFGGFGGGGRSQGRRVHRGSDLRVKVTLSMKDVANGVEKKLKLKKYVSCDSCHGSGAEGGSDYESCSTCHGSGHVTRVTNTLLGQMQTTSACPTCGGEGQIIKNKCSKCHGEGIVKGEEVVSFKIPAGVAEGMQLNVSGKGNAGRRGGVNGDLHVIITEEQHPDLIRDGNNLIYNLFLSMPDFVLGTTAEIPTIDSKVKVKIEAGTQPEKILRLRGKGLPEVNGYGHGDLLVRIHAWTPKKVSSEEKKLLEKLQQSPNFQATPSSGDKNFFEKMRDIFD</sequence>
<name>A0A2T5C5N4_9BACT</name>
<evidence type="ECO:0000259" key="14">
    <source>
        <dbReference type="PROSITE" id="PS50076"/>
    </source>
</evidence>
<feature type="binding site" evidence="12">
    <location>
        <position position="217"/>
    </location>
    <ligand>
        <name>Zn(2+)</name>
        <dbReference type="ChEBI" id="CHEBI:29105"/>
        <label>1</label>
    </ligand>
</feature>
<dbReference type="Gene3D" id="2.60.260.20">
    <property type="entry name" value="Urease metallochaperone UreE, N-terminal domain"/>
    <property type="match status" value="2"/>
</dbReference>
<keyword evidence="8 12" id="KW-0143">Chaperone</keyword>
<feature type="binding site" evidence="12">
    <location>
        <position position="220"/>
    </location>
    <ligand>
        <name>Zn(2+)</name>
        <dbReference type="ChEBI" id="CHEBI:29105"/>
        <label>1</label>
    </ligand>
</feature>
<evidence type="ECO:0000256" key="1">
    <source>
        <dbReference type="ARBA" id="ARBA00022490"/>
    </source>
</evidence>
<evidence type="ECO:0000256" key="5">
    <source>
        <dbReference type="ARBA" id="ARBA00022771"/>
    </source>
</evidence>
<accession>A0A2T5C5N4</accession>
<feature type="binding site" evidence="12">
    <location>
        <position position="177"/>
    </location>
    <ligand>
        <name>Zn(2+)</name>
        <dbReference type="ChEBI" id="CHEBI:29105"/>
        <label>2</label>
    </ligand>
</feature>
<dbReference type="InterPro" id="IPR036410">
    <property type="entry name" value="HSP_DnaJ_Cys-rich_dom_sf"/>
</dbReference>
<feature type="binding site" evidence="12">
    <location>
        <position position="163"/>
    </location>
    <ligand>
        <name>Zn(2+)</name>
        <dbReference type="ChEBI" id="CHEBI:29105"/>
        <label>1</label>
    </ligand>
</feature>
<dbReference type="NCBIfam" id="NF008035">
    <property type="entry name" value="PRK10767.1"/>
    <property type="match status" value="1"/>
</dbReference>
<dbReference type="PROSITE" id="PS00636">
    <property type="entry name" value="DNAJ_1"/>
    <property type="match status" value="1"/>
</dbReference>
<dbReference type="Pfam" id="PF01556">
    <property type="entry name" value="DnaJ_C"/>
    <property type="match status" value="1"/>
</dbReference>
<comment type="cofactor">
    <cofactor evidence="12">
        <name>Zn(2+)</name>
        <dbReference type="ChEBI" id="CHEBI:29105"/>
    </cofactor>
    <text evidence="12">Binds 2 Zn(2+) ions per monomer.</text>
</comment>
<feature type="binding site" evidence="12">
    <location>
        <position position="203"/>
    </location>
    <ligand>
        <name>Zn(2+)</name>
        <dbReference type="ChEBI" id="CHEBI:29105"/>
        <label>2</label>
    </ligand>
</feature>
<dbReference type="Pfam" id="PF00226">
    <property type="entry name" value="DnaJ"/>
    <property type="match status" value="1"/>
</dbReference>
<evidence type="ECO:0000256" key="2">
    <source>
        <dbReference type="ARBA" id="ARBA00022705"/>
    </source>
</evidence>
<dbReference type="NCBIfam" id="TIGR02349">
    <property type="entry name" value="DnaJ_bact"/>
    <property type="match status" value="1"/>
</dbReference>
<dbReference type="InterPro" id="IPR012724">
    <property type="entry name" value="DnaJ"/>
</dbReference>
<feature type="repeat" description="CXXCXGXG motif" evidence="12">
    <location>
        <begin position="217"/>
        <end position="224"/>
    </location>
</feature>
<dbReference type="OrthoDB" id="9779889at2"/>
<dbReference type="SMART" id="SM00271">
    <property type="entry name" value="DnaJ"/>
    <property type="match status" value="1"/>
</dbReference>
<dbReference type="GO" id="GO:0006260">
    <property type="term" value="P:DNA replication"/>
    <property type="evidence" value="ECO:0007669"/>
    <property type="project" value="UniProtKB-KW"/>
</dbReference>
<evidence type="ECO:0000256" key="10">
    <source>
        <dbReference type="ARBA" id="ARBA00061004"/>
    </source>
</evidence>